<gene>
    <name evidence="2" type="ORF">B1207_12660</name>
</gene>
<evidence type="ECO:0000313" key="2">
    <source>
        <dbReference type="EMBL" id="RAP35537.1"/>
    </source>
</evidence>
<reference evidence="2 3" key="1">
    <citation type="submission" date="2017-02" db="EMBL/GenBank/DDBJ databases">
        <title>Legionella quilivanii strain from human: case report and whole genome sequencing analysis.</title>
        <authorList>
            <person name="Lalancette C."/>
            <person name="Leduc J.-M."/>
            <person name="Levesque S."/>
            <person name="Fournier E."/>
            <person name="Saoud J."/>
            <person name="Faucher S.P."/>
            <person name="Bernard K."/>
            <person name="Martineau C."/>
            <person name="Longtin J."/>
        </authorList>
    </citation>
    <scope>NUCLEOTIDE SEQUENCE [LARGE SCALE GENOMIC DNA]</scope>
    <source>
        <strain evidence="2 3">ID143958</strain>
    </source>
</reference>
<evidence type="ECO:0000256" key="1">
    <source>
        <dbReference type="ARBA" id="ARBA00005534"/>
    </source>
</evidence>
<dbReference type="PANTHER" id="PTHR30615:SF8">
    <property type="entry name" value="UPF0047 PROTEIN C4A8.02C"/>
    <property type="match status" value="1"/>
</dbReference>
<accession>A0A364LH69</accession>
<dbReference type="Proteomes" id="UP000249458">
    <property type="component" value="Unassembled WGS sequence"/>
</dbReference>
<dbReference type="PANTHER" id="PTHR30615">
    <property type="entry name" value="UNCHARACTERIZED PROTEIN YJBQ-RELATED"/>
    <property type="match status" value="1"/>
</dbReference>
<sequence>MAESIYWQTGIQLPVKSRGFHLITNEVIESMQAAPRIKTGLANLFLQHTSASLAISENTCLDVPLDLETHFNRLIPDDDQLFRHTLEGSDDMPAHIKNVMLGSSLTIPLKDGRLLLGRWQGIYLCEHRNQAGARQLIVTIQGS</sequence>
<dbReference type="SUPFAM" id="SSF111038">
    <property type="entry name" value="YjbQ-like"/>
    <property type="match status" value="1"/>
</dbReference>
<dbReference type="InterPro" id="IPR001602">
    <property type="entry name" value="UPF0047_YjbQ-like"/>
</dbReference>
<evidence type="ECO:0000313" key="3">
    <source>
        <dbReference type="Proteomes" id="UP000249458"/>
    </source>
</evidence>
<evidence type="ECO:0008006" key="4">
    <source>
        <dbReference type="Google" id="ProtNLM"/>
    </source>
</evidence>
<dbReference type="InterPro" id="IPR035917">
    <property type="entry name" value="YjbQ-like_sf"/>
</dbReference>
<dbReference type="RefSeq" id="WP_112220314.1">
    <property type="nucleotide sequence ID" value="NZ_MVJN01000009.1"/>
</dbReference>
<proteinExistence type="inferred from homology"/>
<comment type="caution">
    <text evidence="2">The sequence shown here is derived from an EMBL/GenBank/DDBJ whole genome shotgun (WGS) entry which is preliminary data.</text>
</comment>
<comment type="similarity">
    <text evidence="1">Belongs to the UPF0047 family.</text>
</comment>
<dbReference type="EMBL" id="MVJN01000009">
    <property type="protein sequence ID" value="RAP35537.1"/>
    <property type="molecule type" value="Genomic_DNA"/>
</dbReference>
<dbReference type="PIRSF" id="PIRSF004681">
    <property type="entry name" value="UCP004681"/>
    <property type="match status" value="1"/>
</dbReference>
<dbReference type="Pfam" id="PF01894">
    <property type="entry name" value="YjbQ"/>
    <property type="match status" value="1"/>
</dbReference>
<dbReference type="NCBIfam" id="TIGR00149">
    <property type="entry name" value="TIGR00149_YjbQ"/>
    <property type="match status" value="1"/>
</dbReference>
<name>A0A364LH69_9GAMM</name>
<protein>
    <recommendedName>
        <fullName evidence="4">Secondary thiamine-phosphate synthase enzyme</fullName>
    </recommendedName>
</protein>
<dbReference type="Gene3D" id="2.60.120.460">
    <property type="entry name" value="YjbQ-like"/>
    <property type="match status" value="1"/>
</dbReference>
<dbReference type="AlphaFoldDB" id="A0A364LH69"/>
<organism evidence="2 3">
    <name type="scientific">Legionella quinlivanii</name>
    <dbReference type="NCBI Taxonomy" id="45073"/>
    <lineage>
        <taxon>Bacteria</taxon>
        <taxon>Pseudomonadati</taxon>
        <taxon>Pseudomonadota</taxon>
        <taxon>Gammaproteobacteria</taxon>
        <taxon>Legionellales</taxon>
        <taxon>Legionellaceae</taxon>
        <taxon>Legionella</taxon>
    </lineage>
</organism>